<evidence type="ECO:0000256" key="2">
    <source>
        <dbReference type="ARBA" id="ARBA00029447"/>
    </source>
</evidence>
<dbReference type="SUPFAM" id="SSF58104">
    <property type="entry name" value="Methyl-accepting chemotaxis protein (MCP) signaling domain"/>
    <property type="match status" value="1"/>
</dbReference>
<dbReference type="PANTHER" id="PTHR43531">
    <property type="entry name" value="PROTEIN ICFG"/>
    <property type="match status" value="1"/>
</dbReference>
<evidence type="ECO:0000256" key="1">
    <source>
        <dbReference type="ARBA" id="ARBA00022500"/>
    </source>
</evidence>
<dbReference type="Proteomes" id="UP000288587">
    <property type="component" value="Unassembled WGS sequence"/>
</dbReference>
<dbReference type="OrthoDB" id="8781344at2"/>
<reference evidence="6 7" key="1">
    <citation type="submission" date="2019-01" db="EMBL/GenBank/DDBJ databases">
        <authorList>
            <person name="Chen W.-M."/>
        </authorList>
    </citation>
    <scope>NUCLEOTIDE SEQUENCE [LARGE SCALE GENOMIC DNA]</scope>
    <source>
        <strain evidence="6 7">CCP-18</strain>
    </source>
</reference>
<dbReference type="InterPro" id="IPR004089">
    <property type="entry name" value="MCPsignal_dom"/>
</dbReference>
<feature type="region of interest" description="Disordered" evidence="4">
    <location>
        <begin position="1"/>
        <end position="28"/>
    </location>
</feature>
<name>A0A3S2WTI7_9BURK</name>
<dbReference type="SMART" id="SM00283">
    <property type="entry name" value="MA"/>
    <property type="match status" value="1"/>
</dbReference>
<dbReference type="GO" id="GO:0007165">
    <property type="term" value="P:signal transduction"/>
    <property type="evidence" value="ECO:0007669"/>
    <property type="project" value="UniProtKB-KW"/>
</dbReference>
<evidence type="ECO:0000256" key="3">
    <source>
        <dbReference type="PROSITE-ProRule" id="PRU00284"/>
    </source>
</evidence>
<organism evidence="6 7">
    <name type="scientific">Inhella crocodyli</name>
    <dbReference type="NCBI Taxonomy" id="2499851"/>
    <lineage>
        <taxon>Bacteria</taxon>
        <taxon>Pseudomonadati</taxon>
        <taxon>Pseudomonadota</taxon>
        <taxon>Betaproteobacteria</taxon>
        <taxon>Burkholderiales</taxon>
        <taxon>Sphaerotilaceae</taxon>
        <taxon>Inhella</taxon>
    </lineage>
</organism>
<gene>
    <name evidence="6" type="ORF">EOD73_00575</name>
</gene>
<protein>
    <recommendedName>
        <fullName evidence="5">Methyl-accepting transducer domain-containing protein</fullName>
    </recommendedName>
</protein>
<keyword evidence="3" id="KW-0807">Transducer</keyword>
<evidence type="ECO:0000313" key="6">
    <source>
        <dbReference type="EMBL" id="RVT87556.1"/>
    </source>
</evidence>
<evidence type="ECO:0000256" key="4">
    <source>
        <dbReference type="SAM" id="MobiDB-lite"/>
    </source>
</evidence>
<accession>A0A3S2WTI7</accession>
<dbReference type="EMBL" id="SACM01000001">
    <property type="protein sequence ID" value="RVT87556.1"/>
    <property type="molecule type" value="Genomic_DNA"/>
</dbReference>
<keyword evidence="7" id="KW-1185">Reference proteome</keyword>
<feature type="region of interest" description="Disordered" evidence="4">
    <location>
        <begin position="401"/>
        <end position="429"/>
    </location>
</feature>
<dbReference type="PROSITE" id="PS50111">
    <property type="entry name" value="CHEMOTAXIS_TRANSDUC_2"/>
    <property type="match status" value="1"/>
</dbReference>
<comment type="caution">
    <text evidence="6">The sequence shown here is derived from an EMBL/GenBank/DDBJ whole genome shotgun (WGS) entry which is preliminary data.</text>
</comment>
<feature type="compositionally biased region" description="Basic and acidic residues" evidence="4">
    <location>
        <begin position="8"/>
        <end position="19"/>
    </location>
</feature>
<proteinExistence type="inferred from homology"/>
<sequence>MSASPDPHASDPHPEDAKGDSGPSGWRPSPSDLMLMGVAIALSLVPPLAPTVLSYGELAYLALGFAGGWLLHQWRQPRTQAITASRKDPAAVVAHDIYTLQQAFSVLKQQVSATIQTSETAVMSMGERMCRVHRNTSALQSRIVEAVARSESLSSDSLSQATKHAAAVSQLARHQEAFEATRRNFTERVRRSAEQVRGLSPLAELITEIARKTNMLAINAAIEAARAGPDGAGFKVVAGEVRRLSTLTAEAAQQVTEGIASAAQAIDEQSRNLDEHIGESASDQLDLIAQHIQTMSSTLGEVLPYLGQLSQDMDAGMAEVTTDIVDTLGDMQFQDINRQLLEQISHALSGLSTHFAQLYELIDRRAPPPPVLLEELLQLWTRNYVMHSQRVAHAVGLAPQDAQDPQAPRNDGAPPLELAGASGPRIELF</sequence>
<keyword evidence="1" id="KW-0145">Chemotaxis</keyword>
<dbReference type="Gene3D" id="1.10.287.950">
    <property type="entry name" value="Methyl-accepting chemotaxis protein"/>
    <property type="match status" value="1"/>
</dbReference>
<comment type="similarity">
    <text evidence="2">Belongs to the methyl-accepting chemotaxis (MCP) protein family.</text>
</comment>
<dbReference type="Pfam" id="PF00015">
    <property type="entry name" value="MCPsignal"/>
    <property type="match status" value="1"/>
</dbReference>
<dbReference type="InterPro" id="IPR051310">
    <property type="entry name" value="MCP_chemotaxis"/>
</dbReference>
<evidence type="ECO:0000313" key="7">
    <source>
        <dbReference type="Proteomes" id="UP000288587"/>
    </source>
</evidence>
<dbReference type="RefSeq" id="WP_127679840.1">
    <property type="nucleotide sequence ID" value="NZ_SACM01000001.1"/>
</dbReference>
<dbReference type="GO" id="GO:0006935">
    <property type="term" value="P:chemotaxis"/>
    <property type="evidence" value="ECO:0007669"/>
    <property type="project" value="UniProtKB-KW"/>
</dbReference>
<evidence type="ECO:0000259" key="5">
    <source>
        <dbReference type="PROSITE" id="PS50111"/>
    </source>
</evidence>
<dbReference type="PANTHER" id="PTHR43531:SF11">
    <property type="entry name" value="METHYL-ACCEPTING CHEMOTAXIS PROTEIN 3"/>
    <property type="match status" value="1"/>
</dbReference>
<dbReference type="GO" id="GO:0016020">
    <property type="term" value="C:membrane"/>
    <property type="evidence" value="ECO:0007669"/>
    <property type="project" value="InterPro"/>
</dbReference>
<feature type="domain" description="Methyl-accepting transducer" evidence="5">
    <location>
        <begin position="144"/>
        <end position="275"/>
    </location>
</feature>
<dbReference type="AlphaFoldDB" id="A0A3S2WTI7"/>